<feature type="region of interest" description="Disordered" evidence="1">
    <location>
        <begin position="39"/>
        <end position="92"/>
    </location>
</feature>
<reference evidence="2" key="1">
    <citation type="submission" date="2023-04" db="EMBL/GenBank/DDBJ databases">
        <title>Colletotrichum limetticola genome sequence.</title>
        <authorList>
            <person name="Baroncelli R."/>
        </authorList>
    </citation>
    <scope>NUCLEOTIDE SEQUENCE</scope>
    <source>
        <strain evidence="2">KLA-Anderson</strain>
    </source>
</reference>
<name>A0ABQ9P8S0_9PEZI</name>
<dbReference type="Proteomes" id="UP001169217">
    <property type="component" value="Unassembled WGS sequence"/>
</dbReference>
<dbReference type="EMBL" id="JARUPT010001275">
    <property type="protein sequence ID" value="KAK0367563.1"/>
    <property type="molecule type" value="Genomic_DNA"/>
</dbReference>
<sequence length="161" mass="17859">MDSTLDAGISPLNHSTTQLFEWSFRDADELEKRQKAVEAVRQKRSEKRARVNTYNTDPATPDDTSEDDWTAPNTPDTKRESSALGQKAGDECSTTVPVAAVAALMQEIARNKWTAVVLVEFDGSEKAVLRVGVPSQDRHVWREILGLLESAGQDTKRGFQL</sequence>
<accession>A0ABQ9P8S0</accession>
<keyword evidence="3" id="KW-1185">Reference proteome</keyword>
<protein>
    <submittedName>
        <fullName evidence="2">Uncharacterized protein</fullName>
    </submittedName>
</protein>
<gene>
    <name evidence="2" type="ORF">CLIM01_15079</name>
</gene>
<comment type="caution">
    <text evidence="2">The sequence shown here is derived from an EMBL/GenBank/DDBJ whole genome shotgun (WGS) entry which is preliminary data.</text>
</comment>
<organism evidence="2 3">
    <name type="scientific">Colletotrichum limetticola</name>
    <dbReference type="NCBI Taxonomy" id="1209924"/>
    <lineage>
        <taxon>Eukaryota</taxon>
        <taxon>Fungi</taxon>
        <taxon>Dikarya</taxon>
        <taxon>Ascomycota</taxon>
        <taxon>Pezizomycotina</taxon>
        <taxon>Sordariomycetes</taxon>
        <taxon>Hypocreomycetidae</taxon>
        <taxon>Glomerellales</taxon>
        <taxon>Glomerellaceae</taxon>
        <taxon>Colletotrichum</taxon>
        <taxon>Colletotrichum acutatum species complex</taxon>
    </lineage>
</organism>
<proteinExistence type="predicted"/>
<evidence type="ECO:0000256" key="1">
    <source>
        <dbReference type="SAM" id="MobiDB-lite"/>
    </source>
</evidence>
<evidence type="ECO:0000313" key="3">
    <source>
        <dbReference type="Proteomes" id="UP001169217"/>
    </source>
</evidence>
<evidence type="ECO:0000313" key="2">
    <source>
        <dbReference type="EMBL" id="KAK0367563.1"/>
    </source>
</evidence>